<dbReference type="InterPro" id="IPR000504">
    <property type="entry name" value="RRM_dom"/>
</dbReference>
<dbReference type="Proteomes" id="UP000332933">
    <property type="component" value="Unassembled WGS sequence"/>
</dbReference>
<sequence length="181" mass="20205">MASDIARPATVEQSLPEGTTQPPKSPPQHTFPRINLNHHLPTAPSSTPPFAKPHTTPRAKKNLTSTLDATLVVYVAMAASQSNISDLFWTAGWSRVQVYVPRDYCTQKKLGVAFVTFADAATATCAKEWLERRPRELCGRRLRCEVATRGPSTPDQMARKRRLRVYALQGWIDFDKPDSDT</sequence>
<feature type="domain" description="RRM" evidence="3">
    <location>
        <begin position="71"/>
        <end position="149"/>
    </location>
</feature>
<evidence type="ECO:0000259" key="3">
    <source>
        <dbReference type="PROSITE" id="PS50102"/>
    </source>
</evidence>
<keyword evidence="1" id="KW-0694">RNA-binding</keyword>
<dbReference type="Gene3D" id="3.30.70.330">
    <property type="match status" value="1"/>
</dbReference>
<dbReference type="GO" id="GO:0003723">
    <property type="term" value="F:RNA binding"/>
    <property type="evidence" value="ECO:0007669"/>
    <property type="project" value="UniProtKB-UniRule"/>
</dbReference>
<proteinExistence type="predicted"/>
<keyword evidence="6" id="KW-1185">Reference proteome</keyword>
<reference evidence="4" key="2">
    <citation type="submission" date="2019-06" db="EMBL/GenBank/DDBJ databases">
        <title>Genomics analysis of Aphanomyces spp. identifies a new class of oomycete effector associated with host adaptation.</title>
        <authorList>
            <person name="Gaulin E."/>
        </authorList>
    </citation>
    <scope>NUCLEOTIDE SEQUENCE</scope>
    <source>
        <strain evidence="4">CBS 578.67</strain>
    </source>
</reference>
<evidence type="ECO:0000313" key="6">
    <source>
        <dbReference type="Proteomes" id="UP000332933"/>
    </source>
</evidence>
<evidence type="ECO:0000313" key="4">
    <source>
        <dbReference type="EMBL" id="KAF0718386.1"/>
    </source>
</evidence>
<dbReference type="AlphaFoldDB" id="A0A485KBB1"/>
<reference evidence="5 6" key="1">
    <citation type="submission" date="2019-03" db="EMBL/GenBank/DDBJ databases">
        <authorList>
            <person name="Gaulin E."/>
            <person name="Dumas B."/>
        </authorList>
    </citation>
    <scope>NUCLEOTIDE SEQUENCE [LARGE SCALE GENOMIC DNA]</scope>
    <source>
        <strain evidence="5">CBS 568.67</strain>
    </source>
</reference>
<gene>
    <name evidence="5" type="primary">Aste57867_1730</name>
    <name evidence="4" type="ORF">As57867_001728</name>
    <name evidence="5" type="ORF">ASTE57867_1730</name>
</gene>
<feature type="compositionally biased region" description="Polar residues" evidence="2">
    <location>
        <begin position="11"/>
        <end position="22"/>
    </location>
</feature>
<evidence type="ECO:0000256" key="1">
    <source>
        <dbReference type="PROSITE-ProRule" id="PRU00176"/>
    </source>
</evidence>
<protein>
    <submittedName>
        <fullName evidence="5">Aste57867_1730 protein</fullName>
    </submittedName>
</protein>
<name>A0A485KBB1_9STRA</name>
<accession>A0A485KBB1</accession>
<dbReference type="PROSITE" id="PS50102">
    <property type="entry name" value="RRM"/>
    <property type="match status" value="1"/>
</dbReference>
<dbReference type="InterPro" id="IPR035979">
    <property type="entry name" value="RBD_domain_sf"/>
</dbReference>
<evidence type="ECO:0000313" key="5">
    <source>
        <dbReference type="EMBL" id="VFT78941.1"/>
    </source>
</evidence>
<dbReference type="InterPro" id="IPR012677">
    <property type="entry name" value="Nucleotide-bd_a/b_plait_sf"/>
</dbReference>
<dbReference type="EMBL" id="VJMH01000153">
    <property type="protein sequence ID" value="KAF0718386.1"/>
    <property type="molecule type" value="Genomic_DNA"/>
</dbReference>
<organism evidence="5 6">
    <name type="scientific">Aphanomyces stellatus</name>
    <dbReference type="NCBI Taxonomy" id="120398"/>
    <lineage>
        <taxon>Eukaryota</taxon>
        <taxon>Sar</taxon>
        <taxon>Stramenopiles</taxon>
        <taxon>Oomycota</taxon>
        <taxon>Saprolegniomycetes</taxon>
        <taxon>Saprolegniales</taxon>
        <taxon>Verrucalvaceae</taxon>
        <taxon>Aphanomyces</taxon>
    </lineage>
</organism>
<feature type="region of interest" description="Disordered" evidence="2">
    <location>
        <begin position="1"/>
        <end position="62"/>
    </location>
</feature>
<dbReference type="SUPFAM" id="SSF54928">
    <property type="entry name" value="RNA-binding domain, RBD"/>
    <property type="match status" value="1"/>
</dbReference>
<evidence type="ECO:0000256" key="2">
    <source>
        <dbReference type="SAM" id="MobiDB-lite"/>
    </source>
</evidence>
<dbReference type="Pfam" id="PF00076">
    <property type="entry name" value="RRM_1"/>
    <property type="match status" value="1"/>
</dbReference>
<dbReference type="EMBL" id="CAADRA010000153">
    <property type="protein sequence ID" value="VFT78941.1"/>
    <property type="molecule type" value="Genomic_DNA"/>
</dbReference>